<dbReference type="AlphaFoldDB" id="A0A1J9PG51"/>
<keyword evidence="1" id="KW-0812">Transmembrane</keyword>
<evidence type="ECO:0000256" key="1">
    <source>
        <dbReference type="SAM" id="Phobius"/>
    </source>
</evidence>
<feature type="transmembrane region" description="Helical" evidence="1">
    <location>
        <begin position="260"/>
        <end position="279"/>
    </location>
</feature>
<keyword evidence="1" id="KW-0472">Membrane</keyword>
<dbReference type="STRING" id="1447872.A0A1J9PG51"/>
<evidence type="ECO:0000313" key="3">
    <source>
        <dbReference type="Proteomes" id="UP000182235"/>
    </source>
</evidence>
<protein>
    <submittedName>
        <fullName evidence="2">Uncharacterized protein</fullName>
    </submittedName>
</protein>
<comment type="caution">
    <text evidence="2">The sequence shown here is derived from an EMBL/GenBank/DDBJ whole genome shotgun (WGS) entry which is preliminary data.</text>
</comment>
<proteinExistence type="predicted"/>
<dbReference type="VEuPathDB" id="FungiDB:AJ78_04765"/>
<dbReference type="Proteomes" id="UP000182235">
    <property type="component" value="Unassembled WGS sequence"/>
</dbReference>
<dbReference type="OrthoDB" id="5054768at2759"/>
<organism evidence="2 3">
    <name type="scientific">Emergomyces pasteurianus Ep9510</name>
    <dbReference type="NCBI Taxonomy" id="1447872"/>
    <lineage>
        <taxon>Eukaryota</taxon>
        <taxon>Fungi</taxon>
        <taxon>Dikarya</taxon>
        <taxon>Ascomycota</taxon>
        <taxon>Pezizomycotina</taxon>
        <taxon>Eurotiomycetes</taxon>
        <taxon>Eurotiomycetidae</taxon>
        <taxon>Onygenales</taxon>
        <taxon>Ajellomycetaceae</taxon>
        <taxon>Emergomyces</taxon>
    </lineage>
</organism>
<dbReference type="EMBL" id="LGRN01000186">
    <property type="protein sequence ID" value="OJD14950.1"/>
    <property type="molecule type" value="Genomic_DNA"/>
</dbReference>
<gene>
    <name evidence="2" type="ORF">AJ78_04765</name>
</gene>
<keyword evidence="1" id="KW-1133">Transmembrane helix</keyword>
<accession>A0A1J9PG51</accession>
<evidence type="ECO:0000313" key="2">
    <source>
        <dbReference type="EMBL" id="OJD14950.1"/>
    </source>
</evidence>
<sequence>MYNPPDYPSESTKYPCQEYENRTFEISMNAIAGFLEDSPKSTPTNNPFYFSIEAWDKHFNLTPGTGPTQRKSANYSKFQENHAYSGSATSTHGPIWLYNMTDAKNSSIDGGDGDNEALYRFEGRMNVADFLRNQEFKFNASGICDERDEDRLLFSGALHGPNRDEKYDWAENPIPVPRVSGYFSTRTAHVSMSGLFIVSNEKLDSVVGRARMVFHGEIDNERSDQLFMDRPVPEWNATLGFARGSVGGAKSAASRISDMVGNFNLIGFVGLGLALPLIFF</sequence>
<keyword evidence="3" id="KW-1185">Reference proteome</keyword>
<reference evidence="2 3" key="1">
    <citation type="submission" date="2015-07" db="EMBL/GenBank/DDBJ databases">
        <title>Emmonsia species relationships and genome sequence.</title>
        <authorList>
            <consortium name="The Broad Institute Genomics Platform"/>
            <person name="Cuomo C.A."/>
            <person name="Munoz J.F."/>
            <person name="Imamovic A."/>
            <person name="Priest M.E."/>
            <person name="Young S."/>
            <person name="Clay O.K."/>
            <person name="McEwen J.G."/>
        </authorList>
    </citation>
    <scope>NUCLEOTIDE SEQUENCE [LARGE SCALE GENOMIC DNA]</scope>
    <source>
        <strain evidence="2 3">UAMH 9510</strain>
    </source>
</reference>
<name>A0A1J9PG51_9EURO</name>